<dbReference type="Pfam" id="PF04266">
    <property type="entry name" value="ASCH"/>
    <property type="match status" value="1"/>
</dbReference>
<organism evidence="2 3">
    <name type="scientific">Vibrio porteresiae DSM 19223</name>
    <dbReference type="NCBI Taxonomy" id="1123496"/>
    <lineage>
        <taxon>Bacteria</taxon>
        <taxon>Pseudomonadati</taxon>
        <taxon>Pseudomonadota</taxon>
        <taxon>Gammaproteobacteria</taxon>
        <taxon>Vibrionales</taxon>
        <taxon>Vibrionaceae</taxon>
        <taxon>Vibrio</taxon>
    </lineage>
</organism>
<protein>
    <submittedName>
        <fullName evidence="2">ASCH domain-containing protein</fullName>
    </submittedName>
</protein>
<dbReference type="Proteomes" id="UP001304071">
    <property type="component" value="Chromosome 2"/>
</dbReference>
<accession>A0ABZ0QHD2</accession>
<evidence type="ECO:0000313" key="3">
    <source>
        <dbReference type="Proteomes" id="UP001304071"/>
    </source>
</evidence>
<evidence type="ECO:0000313" key="2">
    <source>
        <dbReference type="EMBL" id="WPC75911.1"/>
    </source>
</evidence>
<dbReference type="RefSeq" id="WP_261897880.1">
    <property type="nucleotide sequence ID" value="NZ_AP024896.1"/>
</dbReference>
<dbReference type="EMBL" id="CP138204">
    <property type="protein sequence ID" value="WPC75911.1"/>
    <property type="molecule type" value="Genomic_DNA"/>
</dbReference>
<proteinExistence type="predicted"/>
<dbReference type="InterPro" id="IPR015947">
    <property type="entry name" value="PUA-like_sf"/>
</dbReference>
<keyword evidence="3" id="KW-1185">Reference proteome</keyword>
<dbReference type="SUPFAM" id="SSF88697">
    <property type="entry name" value="PUA domain-like"/>
    <property type="match status" value="1"/>
</dbReference>
<name>A0ABZ0QHD2_9VIBR</name>
<reference evidence="2 3" key="1">
    <citation type="submission" date="2023-11" db="EMBL/GenBank/DDBJ databases">
        <title>Plant-associative lifestyle of Vibrio porteresiae and its evolutionary dynamics.</title>
        <authorList>
            <person name="Rameshkumar N."/>
            <person name="Kirti K."/>
        </authorList>
    </citation>
    <scope>NUCLEOTIDE SEQUENCE [LARGE SCALE GENOMIC DNA]</scope>
    <source>
        <strain evidence="2 3">MSSRF30</strain>
    </source>
</reference>
<dbReference type="InterPro" id="IPR007374">
    <property type="entry name" value="ASCH_domain"/>
</dbReference>
<evidence type="ECO:0000259" key="1">
    <source>
        <dbReference type="Pfam" id="PF04266"/>
    </source>
</evidence>
<sequence>MEKEIIININGNPVPIEYSDGNTHIVGLMDKPFGAIKSGKKRVEIRANSDERPFDYSTVKASHTLRFINEESGESMDTRVMRVTHYPNVKVLFETEGTEKALSVPWSVDQGIELIHSFPGYKESIEKNGVYAIEIEAI</sequence>
<gene>
    <name evidence="2" type="ORF">R8Z52_23645</name>
</gene>
<feature type="domain" description="ASCH" evidence="1">
    <location>
        <begin position="30"/>
        <end position="136"/>
    </location>
</feature>
<dbReference type="Gene3D" id="2.30.130.30">
    <property type="entry name" value="Hypothetical protein"/>
    <property type="match status" value="1"/>
</dbReference>